<sequence length="173" mass="19024">MVSGSPRSLSRFKLQSTGFRSSIAVETETQQRIGISWLHVTGQRAVFIKTSIRTYAKNNLKLGRKAPLSSANGPPFTCGRTDLLLQKSVELNAFSLDRESVPADLVPQFYHFGTSHLFLTSAPNWRLCISVRNHCSSLLNVNIAPLAFDDPPVTQEVVQCLCPVTGPRPGDLN</sequence>
<protein>
    <submittedName>
        <fullName evidence="1">Uncharacterized protein</fullName>
    </submittedName>
</protein>
<dbReference type="EMBL" id="KQ086247">
    <property type="protein sequence ID" value="KLO06006.1"/>
    <property type="molecule type" value="Genomic_DNA"/>
</dbReference>
<evidence type="ECO:0000313" key="2">
    <source>
        <dbReference type="Proteomes" id="UP000053477"/>
    </source>
</evidence>
<keyword evidence="2" id="KW-1185">Reference proteome</keyword>
<reference evidence="1 2" key="1">
    <citation type="submission" date="2015-04" db="EMBL/GenBank/DDBJ databases">
        <title>Complete genome sequence of Schizopora paradoxa KUC8140, a cosmopolitan wood degrader in East Asia.</title>
        <authorList>
            <consortium name="DOE Joint Genome Institute"/>
            <person name="Min B."/>
            <person name="Park H."/>
            <person name="Jang Y."/>
            <person name="Kim J.-J."/>
            <person name="Kim K.H."/>
            <person name="Pangilinan J."/>
            <person name="Lipzen A."/>
            <person name="Riley R."/>
            <person name="Grigoriev I.V."/>
            <person name="Spatafora J.W."/>
            <person name="Choi I.-G."/>
        </authorList>
    </citation>
    <scope>NUCLEOTIDE SEQUENCE [LARGE SCALE GENOMIC DNA]</scope>
    <source>
        <strain evidence="1 2">KUC8140</strain>
    </source>
</reference>
<name>A0A0H2RME9_9AGAM</name>
<organism evidence="1 2">
    <name type="scientific">Schizopora paradoxa</name>
    <dbReference type="NCBI Taxonomy" id="27342"/>
    <lineage>
        <taxon>Eukaryota</taxon>
        <taxon>Fungi</taxon>
        <taxon>Dikarya</taxon>
        <taxon>Basidiomycota</taxon>
        <taxon>Agaricomycotina</taxon>
        <taxon>Agaricomycetes</taxon>
        <taxon>Hymenochaetales</taxon>
        <taxon>Schizoporaceae</taxon>
        <taxon>Schizopora</taxon>
    </lineage>
</organism>
<accession>A0A0H2RME9</accession>
<gene>
    <name evidence="1" type="ORF">SCHPADRAFT_895820</name>
</gene>
<dbReference type="Proteomes" id="UP000053477">
    <property type="component" value="Unassembled WGS sequence"/>
</dbReference>
<dbReference type="AlphaFoldDB" id="A0A0H2RME9"/>
<evidence type="ECO:0000313" key="1">
    <source>
        <dbReference type="EMBL" id="KLO06006.1"/>
    </source>
</evidence>
<proteinExistence type="predicted"/>
<dbReference type="InParanoid" id="A0A0H2RME9"/>